<dbReference type="EMBL" id="EF085590">
    <property type="protein sequence ID" value="ABK24893.1"/>
    <property type="molecule type" value="mRNA"/>
</dbReference>
<reference evidence="2" key="1">
    <citation type="journal article" date="2008" name="BMC Genomics">
        <title>A conifer genomics resource of 200,000 spruce (Picea spp.) ESTs and 6,464 high-quality, sequence-finished full-length cDNAs for Sitka spruce (Picea sitchensis).</title>
        <authorList>
            <person name="Ralph S.G."/>
            <person name="Chun H.J."/>
            <person name="Kolosova N."/>
            <person name="Cooper D."/>
            <person name="Oddy C."/>
            <person name="Ritland C.E."/>
            <person name="Kirkpatrick R."/>
            <person name="Moore R."/>
            <person name="Barber S."/>
            <person name="Holt R.A."/>
            <person name="Jones S.J."/>
            <person name="Marra M.A."/>
            <person name="Douglas C.J."/>
            <person name="Ritland K."/>
            <person name="Bohlmann J."/>
        </authorList>
    </citation>
    <scope>NUCLEOTIDE SEQUENCE</scope>
    <source>
        <tissue evidence="2">Bark</tissue>
    </source>
</reference>
<organism evidence="2">
    <name type="scientific">Picea sitchensis</name>
    <name type="common">Sitka spruce</name>
    <name type="synonym">Pinus sitchensis</name>
    <dbReference type="NCBI Taxonomy" id="3332"/>
    <lineage>
        <taxon>Eukaryota</taxon>
        <taxon>Viridiplantae</taxon>
        <taxon>Streptophyta</taxon>
        <taxon>Embryophyta</taxon>
        <taxon>Tracheophyta</taxon>
        <taxon>Spermatophyta</taxon>
        <taxon>Pinopsida</taxon>
        <taxon>Pinidae</taxon>
        <taxon>Conifers I</taxon>
        <taxon>Pinales</taxon>
        <taxon>Pinaceae</taxon>
        <taxon>Picea</taxon>
    </lineage>
</organism>
<accession>A9NW82</accession>
<keyword evidence="1" id="KW-1133">Transmembrane helix</keyword>
<keyword evidence="1" id="KW-0472">Membrane</keyword>
<keyword evidence="1" id="KW-0812">Transmembrane</keyword>
<feature type="transmembrane region" description="Helical" evidence="1">
    <location>
        <begin position="156"/>
        <end position="176"/>
    </location>
</feature>
<dbReference type="NCBIfam" id="TIGR01571">
    <property type="entry name" value="A_thal_Cys_rich"/>
    <property type="match status" value="1"/>
</dbReference>
<evidence type="ECO:0000256" key="1">
    <source>
        <dbReference type="SAM" id="Phobius"/>
    </source>
</evidence>
<evidence type="ECO:0000313" key="2">
    <source>
        <dbReference type="EMBL" id="ABK24893.1"/>
    </source>
</evidence>
<dbReference type="PANTHER" id="PTHR15907">
    <property type="entry name" value="DUF614 FAMILY PROTEIN-RELATED"/>
    <property type="match status" value="1"/>
</dbReference>
<sequence>MEVQKACKGSQDGEIKGEFAVVNVLQEGGSANCKDGRPSAGYQDCVLDSPGEGMQVLDFDVLCATVAMQSEHLSFEFQRLSDREAGGGVHRMWEGDLMDCCDDRNIFLRTAFCPFFTFGKNMQRAGFGTCVGQGIVHFLLGICALSNYIAFGVTKLYPLLYLAIAFTLLMAAYAGYFRTQMRARFNIKGSDSALDDCLHHLLCSSCTLCQEARTLEMNNVQDGTWHGRGDTILVGSYRESDRSPIELQQSATLTISPEACSMDKNDHSWNRISDQSEPLVGLKHDSFL</sequence>
<proteinExistence type="evidence at transcript level"/>
<feature type="transmembrane region" description="Helical" evidence="1">
    <location>
        <begin position="125"/>
        <end position="150"/>
    </location>
</feature>
<name>A9NW82_PICSI</name>
<dbReference type="InterPro" id="IPR006461">
    <property type="entry name" value="PLAC_motif_containing"/>
</dbReference>
<dbReference type="Pfam" id="PF04749">
    <property type="entry name" value="PLAC8"/>
    <property type="match status" value="1"/>
</dbReference>
<protein>
    <submittedName>
        <fullName evidence="2">Uncharacterized protein</fullName>
    </submittedName>
</protein>
<dbReference type="OMA" id="LEMNNVH"/>
<dbReference type="AlphaFoldDB" id="A9NW82"/>